<keyword evidence="4" id="KW-0732">Signal</keyword>
<evidence type="ECO:0000313" key="6">
    <source>
        <dbReference type="EMBL" id="KAG2223316.1"/>
    </source>
</evidence>
<accession>A0A8H7S601</accession>
<feature type="region of interest" description="Disordered" evidence="3">
    <location>
        <begin position="20"/>
        <end position="80"/>
    </location>
</feature>
<evidence type="ECO:0000256" key="4">
    <source>
        <dbReference type="SAM" id="SignalP"/>
    </source>
</evidence>
<dbReference type="Pfam" id="PF01522">
    <property type="entry name" value="Polysacc_deac_1"/>
    <property type="match status" value="1"/>
</dbReference>
<dbReference type="SUPFAM" id="SSF88713">
    <property type="entry name" value="Glycoside hydrolase/deacetylase"/>
    <property type="match status" value="1"/>
</dbReference>
<keyword evidence="2" id="KW-0378">Hydrolase</keyword>
<feature type="region of interest" description="Disordered" evidence="3">
    <location>
        <begin position="331"/>
        <end position="375"/>
    </location>
</feature>
<dbReference type="PANTHER" id="PTHR10587:SF133">
    <property type="entry name" value="CHITIN DEACETYLASE 1-RELATED"/>
    <property type="match status" value="1"/>
</dbReference>
<dbReference type="InterPro" id="IPR002509">
    <property type="entry name" value="NODB_dom"/>
</dbReference>
<evidence type="ECO:0000256" key="3">
    <source>
        <dbReference type="SAM" id="MobiDB-lite"/>
    </source>
</evidence>
<protein>
    <recommendedName>
        <fullName evidence="5">NodB homology domain-containing protein</fullName>
    </recommendedName>
</protein>
<dbReference type="CDD" id="cd10952">
    <property type="entry name" value="CE4_MrCDA_like"/>
    <property type="match status" value="1"/>
</dbReference>
<dbReference type="PROSITE" id="PS51677">
    <property type="entry name" value="NODB"/>
    <property type="match status" value="1"/>
</dbReference>
<dbReference type="GO" id="GO:0016020">
    <property type="term" value="C:membrane"/>
    <property type="evidence" value="ECO:0007669"/>
    <property type="project" value="TreeGrafter"/>
</dbReference>
<feature type="compositionally biased region" description="Low complexity" evidence="3">
    <location>
        <begin position="20"/>
        <end position="54"/>
    </location>
</feature>
<keyword evidence="1" id="KW-0479">Metal-binding</keyword>
<evidence type="ECO:0000313" key="7">
    <source>
        <dbReference type="Proteomes" id="UP000646827"/>
    </source>
</evidence>
<feature type="signal peptide" evidence="4">
    <location>
        <begin position="1"/>
        <end position="20"/>
    </location>
</feature>
<proteinExistence type="predicted"/>
<evidence type="ECO:0000259" key="5">
    <source>
        <dbReference type="PROSITE" id="PS51677"/>
    </source>
</evidence>
<comment type="caution">
    <text evidence="6">The sequence shown here is derived from an EMBL/GenBank/DDBJ whole genome shotgun (WGS) entry which is preliminary data.</text>
</comment>
<dbReference type="PANTHER" id="PTHR10587">
    <property type="entry name" value="GLYCOSYL TRANSFERASE-RELATED"/>
    <property type="match status" value="1"/>
</dbReference>
<keyword evidence="7" id="KW-1185">Reference proteome</keyword>
<feature type="chain" id="PRO_5034576320" description="NodB homology domain-containing protein" evidence="4">
    <location>
        <begin position="21"/>
        <end position="398"/>
    </location>
</feature>
<feature type="domain" description="NodB homology" evidence="5">
    <location>
        <begin position="135"/>
        <end position="323"/>
    </location>
</feature>
<dbReference type="Gene3D" id="3.20.20.370">
    <property type="entry name" value="Glycoside hydrolase/deacetylase"/>
    <property type="match status" value="1"/>
</dbReference>
<dbReference type="GO" id="GO:0046872">
    <property type="term" value="F:metal ion binding"/>
    <property type="evidence" value="ECO:0007669"/>
    <property type="project" value="UniProtKB-KW"/>
</dbReference>
<dbReference type="AlphaFoldDB" id="A0A8H7S601"/>
<dbReference type="InterPro" id="IPR050248">
    <property type="entry name" value="Polysacc_deacetylase_ArnD"/>
</dbReference>
<dbReference type="InterPro" id="IPR011330">
    <property type="entry name" value="Glyco_hydro/deAcase_b/a-brl"/>
</dbReference>
<evidence type="ECO:0000256" key="2">
    <source>
        <dbReference type="ARBA" id="ARBA00022801"/>
    </source>
</evidence>
<reference evidence="6 7" key="1">
    <citation type="submission" date="2020-12" db="EMBL/GenBank/DDBJ databases">
        <title>Metabolic potential, ecology and presence of endohyphal bacteria is reflected in genomic diversity of Mucoromycotina.</title>
        <authorList>
            <person name="Muszewska A."/>
            <person name="Okrasinska A."/>
            <person name="Steczkiewicz K."/>
            <person name="Drgas O."/>
            <person name="Orlowska M."/>
            <person name="Perlinska-Lenart U."/>
            <person name="Aleksandrzak-Piekarczyk T."/>
            <person name="Szatraj K."/>
            <person name="Zielenkiewicz U."/>
            <person name="Pilsyk S."/>
            <person name="Malc E."/>
            <person name="Mieczkowski P."/>
            <person name="Kruszewska J.S."/>
            <person name="Biernat P."/>
            <person name="Pawlowska J."/>
        </authorList>
    </citation>
    <scope>NUCLEOTIDE SEQUENCE [LARGE SCALE GENOMIC DNA]</scope>
    <source>
        <strain evidence="6 7">CBS 142.35</strain>
    </source>
</reference>
<dbReference type="GO" id="GO:0009272">
    <property type="term" value="P:fungal-type cell wall biogenesis"/>
    <property type="evidence" value="ECO:0007669"/>
    <property type="project" value="UniProtKB-ARBA"/>
</dbReference>
<evidence type="ECO:0000256" key="1">
    <source>
        <dbReference type="ARBA" id="ARBA00022723"/>
    </source>
</evidence>
<dbReference type="GO" id="GO:0005975">
    <property type="term" value="P:carbohydrate metabolic process"/>
    <property type="evidence" value="ECO:0007669"/>
    <property type="project" value="InterPro"/>
</dbReference>
<gene>
    <name evidence="6" type="ORF">INT45_008973</name>
</gene>
<dbReference type="OrthoDB" id="407355at2759"/>
<organism evidence="6 7">
    <name type="scientific">Circinella minor</name>
    <dbReference type="NCBI Taxonomy" id="1195481"/>
    <lineage>
        <taxon>Eukaryota</taxon>
        <taxon>Fungi</taxon>
        <taxon>Fungi incertae sedis</taxon>
        <taxon>Mucoromycota</taxon>
        <taxon>Mucoromycotina</taxon>
        <taxon>Mucoromycetes</taxon>
        <taxon>Mucorales</taxon>
        <taxon>Lichtheimiaceae</taxon>
        <taxon>Circinella</taxon>
    </lineage>
</organism>
<name>A0A8H7S601_9FUNG</name>
<dbReference type="EMBL" id="JAEPRB010000063">
    <property type="protein sequence ID" value="KAG2223316.1"/>
    <property type="molecule type" value="Genomic_DNA"/>
</dbReference>
<feature type="compositionally biased region" description="Low complexity" evidence="3">
    <location>
        <begin position="336"/>
        <end position="359"/>
    </location>
</feature>
<sequence length="398" mass="42733">MTVLTKYLLLGALALSAVNAQDSSSSVDSTPTPSGDESASSPSTSPDTDAAATPVAGNGNASGFQFKETYPADSAKPSPKPEWMQIIANANITDAPVVKANGENGPQQQGDADPYCDWTFTTCTRDTDIVTCPKGQWGITYDDGPTDFSPKLYDYLKETNQKATFFMIGGQVVKYPDYAKRAFDEGHELAMHTWTHSYMTTLSTEQIVAELKWNELAIKEVTGYSPRFFRPPYGDIDDRVRSIAKALGFTPVIWNYDTDDWMVAETPGFQEQWIDGNATQWAAAAANTNEGGISLEHDLYEKTVDAAIRILPTLQKAYKVTTVGQCTGQQSYKEGTAPNNSTSAAPSASSSGVAANGSTQANGEQSKDQEGAASRSMDSRTAIGVAAFIGAVSSYLFI</sequence>
<dbReference type="GO" id="GO:0004099">
    <property type="term" value="F:chitin deacetylase activity"/>
    <property type="evidence" value="ECO:0007669"/>
    <property type="project" value="TreeGrafter"/>
</dbReference>
<dbReference type="Proteomes" id="UP000646827">
    <property type="component" value="Unassembled WGS sequence"/>
</dbReference>